<gene>
    <name evidence="1" type="ORF">S01H1_08000</name>
</gene>
<accession>X0SD73</accession>
<feature type="non-terminal residue" evidence="1">
    <location>
        <position position="1"/>
    </location>
</feature>
<dbReference type="InterPro" id="IPR023296">
    <property type="entry name" value="Glyco_hydro_beta-prop_sf"/>
</dbReference>
<protein>
    <recommendedName>
        <fullName evidence="2">Sialidase domain-containing protein</fullName>
    </recommendedName>
</protein>
<evidence type="ECO:0008006" key="2">
    <source>
        <dbReference type="Google" id="ProtNLM"/>
    </source>
</evidence>
<dbReference type="SUPFAM" id="SSF75005">
    <property type="entry name" value="Arabinanase/levansucrase/invertase"/>
    <property type="match status" value="1"/>
</dbReference>
<dbReference type="AlphaFoldDB" id="X0SD73"/>
<dbReference type="EMBL" id="BARS01004106">
    <property type="protein sequence ID" value="GAF73091.1"/>
    <property type="molecule type" value="Genomic_DNA"/>
</dbReference>
<dbReference type="Gene3D" id="2.115.10.20">
    <property type="entry name" value="Glycosyl hydrolase domain, family 43"/>
    <property type="match status" value="1"/>
</dbReference>
<feature type="non-terminal residue" evidence="1">
    <location>
        <position position="462"/>
    </location>
</feature>
<name>X0SD73_9ZZZZ</name>
<organism evidence="1">
    <name type="scientific">marine sediment metagenome</name>
    <dbReference type="NCBI Taxonomy" id="412755"/>
    <lineage>
        <taxon>unclassified sequences</taxon>
        <taxon>metagenomes</taxon>
        <taxon>ecological metagenomes</taxon>
    </lineage>
</organism>
<comment type="caution">
    <text evidence="1">The sequence shown here is derived from an EMBL/GenBank/DDBJ whole genome shotgun (WGS) entry which is preliminary data.</text>
</comment>
<evidence type="ECO:0000313" key="1">
    <source>
        <dbReference type="EMBL" id="GAF73091.1"/>
    </source>
</evidence>
<sequence>KVKGVRFLAADTTLHAKFENAEFSMCQARHICKVLELDQQWEKPLTFATPGGILVDEDGRLRMYYELRWSHTERCCAVAFSDDGIVWTKPQLGLTQGKYFPEDNGDNNLINLIDTKWYKGTCVFRDPVAAADERYKMSWRMGGEMFTAVSADGLTFRNVGMASNEGNLDSSNVSFLDPMTGKYTIYCRWWFDKFNAQGKKDPLPARLKRPNRTRRGVSMKRSDNWGGNWPGKRKLIIDPKNVLDDDGWIDIYTPCVRPYYGQYVALPTVYFRVPFPDYTSSSGQLYPVFMHSVDGEQWHFPARKHPIIDLTANTEKKGEIGMVFCMSTMLERDSELWIYYVYHHRKHHEPREISTLPATIHLAKLRVDGFGVVRPKNGKIGQWTTPLLHLDKDVKALVLNVDAKGAVRVEVLDAKTKKAIKGFDVANALPISGDHLNAQATWKNARLEKLAGRNICLRFHLD</sequence>
<reference evidence="1" key="1">
    <citation type="journal article" date="2014" name="Front. Microbiol.">
        <title>High frequency of phylogenetically diverse reductive dehalogenase-homologous genes in deep subseafloor sedimentary metagenomes.</title>
        <authorList>
            <person name="Kawai M."/>
            <person name="Futagami T."/>
            <person name="Toyoda A."/>
            <person name="Takaki Y."/>
            <person name="Nishi S."/>
            <person name="Hori S."/>
            <person name="Arai W."/>
            <person name="Tsubouchi T."/>
            <person name="Morono Y."/>
            <person name="Uchiyama I."/>
            <person name="Ito T."/>
            <person name="Fujiyama A."/>
            <person name="Inagaki F."/>
            <person name="Takami H."/>
        </authorList>
    </citation>
    <scope>NUCLEOTIDE SEQUENCE</scope>
    <source>
        <strain evidence="1">Expedition CK06-06</strain>
    </source>
</reference>
<proteinExistence type="predicted"/>